<dbReference type="PANTHER" id="PTHR42743:SF11">
    <property type="entry name" value="AMINODEOXYCHORISMATE LYASE"/>
    <property type="match status" value="1"/>
</dbReference>
<dbReference type="GO" id="GO:0046394">
    <property type="term" value="P:carboxylic acid biosynthetic process"/>
    <property type="evidence" value="ECO:0007669"/>
    <property type="project" value="UniProtKB-ARBA"/>
</dbReference>
<proteinExistence type="inferred from homology"/>
<evidence type="ECO:0000256" key="1">
    <source>
        <dbReference type="ARBA" id="ARBA00001933"/>
    </source>
</evidence>
<evidence type="ECO:0000313" key="8">
    <source>
        <dbReference type="Proteomes" id="UP000693672"/>
    </source>
</evidence>
<evidence type="ECO:0000256" key="3">
    <source>
        <dbReference type="ARBA" id="ARBA00011738"/>
    </source>
</evidence>
<comment type="cofactor">
    <cofactor evidence="1 6">
        <name>pyridoxal 5'-phosphate</name>
        <dbReference type="ChEBI" id="CHEBI:597326"/>
    </cofactor>
</comment>
<name>A0A916NLG3_9BACL</name>
<comment type="similarity">
    <text evidence="2 5">Belongs to the class-IV pyridoxal-phosphate-dependent aminotransferase family.</text>
</comment>
<dbReference type="InterPro" id="IPR050571">
    <property type="entry name" value="Class-IV_PLP-Dep_Aminotrnsfr"/>
</dbReference>
<evidence type="ECO:0000256" key="2">
    <source>
        <dbReference type="ARBA" id="ARBA00009320"/>
    </source>
</evidence>
<dbReference type="FunFam" id="3.20.10.10:FF:000002">
    <property type="entry name" value="D-alanine aminotransferase"/>
    <property type="match status" value="1"/>
</dbReference>
<keyword evidence="4 6" id="KW-0663">Pyridoxal phosphate</keyword>
<comment type="caution">
    <text evidence="7">The sequence shown here is derived from an EMBL/GenBank/DDBJ whole genome shotgun (WGS) entry which is preliminary data.</text>
</comment>
<dbReference type="GO" id="GO:0005829">
    <property type="term" value="C:cytosol"/>
    <property type="evidence" value="ECO:0007669"/>
    <property type="project" value="TreeGrafter"/>
</dbReference>
<keyword evidence="7" id="KW-0032">Aminotransferase</keyword>
<protein>
    <submittedName>
        <fullName evidence="7">Branched-chain-amino-acid aminotransferase</fullName>
        <ecNumber evidence="7">2.6.1.42</ecNumber>
    </submittedName>
</protein>
<dbReference type="AlphaFoldDB" id="A0A916NLG3"/>
<dbReference type="Pfam" id="PF01063">
    <property type="entry name" value="Aminotran_4"/>
    <property type="match status" value="1"/>
</dbReference>
<sequence length="305" mass="33572">MNIVLNGSMIDEKKAMVSVYDHGFLYGMGLFETFRTYGGKPFLLETHLSRLAVGCRELGIDFTPDPLKLAAEVSMLLKANGLPDGYFRYTVTAGTDVLGLPTASYERPTEVLYVKPLPHDGVVQQPIGKALQRLKLRRNTPEGLMRHKSLHYMNNILAKKELNRYSWAAAAGAEGLFLDTRGYVCEGIVSNLFFVREGSLMTPAVETGLLPGITRQFVMELALQLEVPVMEGLYTWEELLAAEEVFMTNSIQELVPVTCLYDEAGMSRSVGIGSIGPLTGLLLAHYRKLAQPASDGHLDEGGLVK</sequence>
<evidence type="ECO:0000256" key="5">
    <source>
        <dbReference type="RuleBase" id="RU004106"/>
    </source>
</evidence>
<dbReference type="PROSITE" id="PS00770">
    <property type="entry name" value="AA_TRANSFER_CLASS_4"/>
    <property type="match status" value="1"/>
</dbReference>
<keyword evidence="7" id="KW-0808">Transferase</keyword>
<dbReference type="InterPro" id="IPR018300">
    <property type="entry name" value="Aminotrans_IV_CS"/>
</dbReference>
<evidence type="ECO:0000256" key="6">
    <source>
        <dbReference type="RuleBase" id="RU004516"/>
    </source>
</evidence>
<evidence type="ECO:0000313" key="7">
    <source>
        <dbReference type="EMBL" id="CAG7649900.1"/>
    </source>
</evidence>
<organism evidence="7 8">
    <name type="scientific">Paenibacillus solanacearum</name>
    <dbReference type="NCBI Taxonomy" id="2048548"/>
    <lineage>
        <taxon>Bacteria</taxon>
        <taxon>Bacillati</taxon>
        <taxon>Bacillota</taxon>
        <taxon>Bacilli</taxon>
        <taxon>Bacillales</taxon>
        <taxon>Paenibacillaceae</taxon>
        <taxon>Paenibacillus</taxon>
    </lineage>
</organism>
<dbReference type="PANTHER" id="PTHR42743">
    <property type="entry name" value="AMINO-ACID AMINOTRANSFERASE"/>
    <property type="match status" value="1"/>
</dbReference>
<dbReference type="GO" id="GO:0008652">
    <property type="term" value="P:amino acid biosynthetic process"/>
    <property type="evidence" value="ECO:0007669"/>
    <property type="project" value="UniProtKB-ARBA"/>
</dbReference>
<keyword evidence="8" id="KW-1185">Reference proteome</keyword>
<dbReference type="InterPro" id="IPR001544">
    <property type="entry name" value="Aminotrans_IV"/>
</dbReference>
<dbReference type="RefSeq" id="WP_218095651.1">
    <property type="nucleotide sequence ID" value="NZ_CAJVAS010000051.1"/>
</dbReference>
<comment type="subunit">
    <text evidence="3">Homodimer.</text>
</comment>
<dbReference type="EC" id="2.6.1.42" evidence="7"/>
<dbReference type="Proteomes" id="UP000693672">
    <property type="component" value="Unassembled WGS sequence"/>
</dbReference>
<evidence type="ECO:0000256" key="4">
    <source>
        <dbReference type="ARBA" id="ARBA00022898"/>
    </source>
</evidence>
<accession>A0A916NLG3</accession>
<dbReference type="CDD" id="cd00449">
    <property type="entry name" value="PLPDE_IV"/>
    <property type="match status" value="1"/>
</dbReference>
<dbReference type="GO" id="GO:0004084">
    <property type="term" value="F:branched-chain-amino-acid transaminase activity"/>
    <property type="evidence" value="ECO:0007669"/>
    <property type="project" value="UniProtKB-EC"/>
</dbReference>
<dbReference type="EMBL" id="CAJVAS010000051">
    <property type="protein sequence ID" value="CAG7649900.1"/>
    <property type="molecule type" value="Genomic_DNA"/>
</dbReference>
<gene>
    <name evidence="7" type="primary">ilvE</name>
    <name evidence="7" type="ORF">PAESOLCIP111_05968</name>
</gene>
<reference evidence="7" key="1">
    <citation type="submission" date="2021-06" db="EMBL/GenBank/DDBJ databases">
        <authorList>
            <person name="Criscuolo A."/>
        </authorList>
    </citation>
    <scope>NUCLEOTIDE SEQUENCE</scope>
    <source>
        <strain evidence="7">CIP111600</strain>
    </source>
</reference>